<evidence type="ECO:0000313" key="1">
    <source>
        <dbReference type="EMBL" id="CAE0235099.1"/>
    </source>
</evidence>
<protein>
    <submittedName>
        <fullName evidence="1">Uncharacterized protein</fullName>
    </submittedName>
</protein>
<dbReference type="AlphaFoldDB" id="A0A7S3FXU1"/>
<dbReference type="EMBL" id="HBIA01013645">
    <property type="protein sequence ID" value="CAE0235099.1"/>
    <property type="molecule type" value="Transcribed_RNA"/>
</dbReference>
<gene>
    <name evidence="1" type="ORF">SRAS04492_LOCUS6906</name>
</gene>
<organism evidence="1">
    <name type="scientific">Strombidium rassoulzadegani</name>
    <dbReference type="NCBI Taxonomy" id="1082188"/>
    <lineage>
        <taxon>Eukaryota</taxon>
        <taxon>Sar</taxon>
        <taxon>Alveolata</taxon>
        <taxon>Ciliophora</taxon>
        <taxon>Intramacronucleata</taxon>
        <taxon>Spirotrichea</taxon>
        <taxon>Oligotrichia</taxon>
        <taxon>Strombidiidae</taxon>
        <taxon>Strombidium</taxon>
    </lineage>
</organism>
<sequence>MLAKVSELETMTEKKSDPNWETLALELITHLQDPIHQMILSWQDWYMANNGLGSTQKWDPEHNPAHLIRSEVSDVYKAMGKIRALEAKLRNFDPNSGTTNEDWNLLNSLKRELGIPVEFAGDKAALQGPGNIESKSTAALA</sequence>
<accession>A0A7S3FXU1</accession>
<name>A0A7S3FXU1_9SPIT</name>
<proteinExistence type="predicted"/>
<reference evidence="1" key="1">
    <citation type="submission" date="2021-01" db="EMBL/GenBank/DDBJ databases">
        <authorList>
            <person name="Corre E."/>
            <person name="Pelletier E."/>
            <person name="Niang G."/>
            <person name="Scheremetjew M."/>
            <person name="Finn R."/>
            <person name="Kale V."/>
            <person name="Holt S."/>
            <person name="Cochrane G."/>
            <person name="Meng A."/>
            <person name="Brown T."/>
            <person name="Cohen L."/>
        </authorList>
    </citation>
    <scope>NUCLEOTIDE SEQUENCE</scope>
    <source>
        <strain evidence="1">Ras09</strain>
    </source>
</reference>